<organism evidence="1">
    <name type="scientific">uncultured Pyrinomonadaceae bacterium</name>
    <dbReference type="NCBI Taxonomy" id="2283094"/>
    <lineage>
        <taxon>Bacteria</taxon>
        <taxon>Pseudomonadati</taxon>
        <taxon>Acidobacteriota</taxon>
        <taxon>Blastocatellia</taxon>
        <taxon>Blastocatellales</taxon>
        <taxon>Pyrinomonadaceae</taxon>
        <taxon>environmental samples</taxon>
    </lineage>
</organism>
<evidence type="ECO:0000313" key="1">
    <source>
        <dbReference type="EMBL" id="CAA9415223.1"/>
    </source>
</evidence>
<dbReference type="GO" id="GO:0006313">
    <property type="term" value="P:DNA transposition"/>
    <property type="evidence" value="ECO:0007669"/>
    <property type="project" value="InterPro"/>
</dbReference>
<accession>A0A6J4PGE0</accession>
<dbReference type="InterPro" id="IPR009057">
    <property type="entry name" value="Homeodomain-like_sf"/>
</dbReference>
<dbReference type="AlphaFoldDB" id="A0A6J4PGE0"/>
<dbReference type="Pfam" id="PF01527">
    <property type="entry name" value="HTH_Tnp_1"/>
    <property type="match status" value="1"/>
</dbReference>
<dbReference type="GO" id="GO:0003677">
    <property type="term" value="F:DNA binding"/>
    <property type="evidence" value="ECO:0007669"/>
    <property type="project" value="InterPro"/>
</dbReference>
<dbReference type="InterPro" id="IPR002514">
    <property type="entry name" value="Transposase_8"/>
</dbReference>
<proteinExistence type="predicted"/>
<dbReference type="Gene3D" id="1.10.10.10">
    <property type="entry name" value="Winged helix-like DNA-binding domain superfamily/Winged helix DNA-binding domain"/>
    <property type="match status" value="1"/>
</dbReference>
<dbReference type="EMBL" id="CADCUR010000239">
    <property type="protein sequence ID" value="CAA9415223.1"/>
    <property type="molecule type" value="Genomic_DNA"/>
</dbReference>
<protein>
    <recommendedName>
        <fullName evidence="2">Transposase</fullName>
    </recommendedName>
</protein>
<gene>
    <name evidence="1" type="ORF">AVDCRST_MAG74-2573</name>
</gene>
<name>A0A6J4PGE0_9BACT</name>
<reference evidence="1" key="1">
    <citation type="submission" date="2020-02" db="EMBL/GenBank/DDBJ databases">
        <authorList>
            <person name="Meier V. D."/>
        </authorList>
    </citation>
    <scope>NUCLEOTIDE SEQUENCE</scope>
    <source>
        <strain evidence="1">AVDCRST_MAG74</strain>
    </source>
</reference>
<dbReference type="GO" id="GO:0004803">
    <property type="term" value="F:transposase activity"/>
    <property type="evidence" value="ECO:0007669"/>
    <property type="project" value="InterPro"/>
</dbReference>
<dbReference type="SUPFAM" id="SSF46689">
    <property type="entry name" value="Homeodomain-like"/>
    <property type="match status" value="1"/>
</dbReference>
<sequence>MKKYDKDFKKQAVKKYLDGQSVSSISREIGVNENTIQTAVGRKRFCR</sequence>
<dbReference type="InterPro" id="IPR036388">
    <property type="entry name" value="WH-like_DNA-bd_sf"/>
</dbReference>
<evidence type="ECO:0008006" key="2">
    <source>
        <dbReference type="Google" id="ProtNLM"/>
    </source>
</evidence>